<organism evidence="2 3">
    <name type="scientific">Ascaris lumbricoides</name>
    <name type="common">Giant roundworm</name>
    <dbReference type="NCBI Taxonomy" id="6252"/>
    <lineage>
        <taxon>Eukaryota</taxon>
        <taxon>Metazoa</taxon>
        <taxon>Ecdysozoa</taxon>
        <taxon>Nematoda</taxon>
        <taxon>Chromadorea</taxon>
        <taxon>Rhabditida</taxon>
        <taxon>Spirurina</taxon>
        <taxon>Ascaridomorpha</taxon>
        <taxon>Ascaridoidea</taxon>
        <taxon>Ascarididae</taxon>
        <taxon>Ascaris</taxon>
    </lineage>
</organism>
<evidence type="ECO:0000313" key="2">
    <source>
        <dbReference type="Proteomes" id="UP000036681"/>
    </source>
</evidence>
<name>A0A0M3ISI4_ASCLU</name>
<protein>
    <submittedName>
        <fullName evidence="3">Transmembrane protein</fullName>
    </submittedName>
</protein>
<reference evidence="3" key="1">
    <citation type="submission" date="2017-02" db="UniProtKB">
        <authorList>
            <consortium name="WormBaseParasite"/>
        </authorList>
    </citation>
    <scope>IDENTIFICATION</scope>
</reference>
<keyword evidence="1" id="KW-0812">Transmembrane</keyword>
<dbReference type="AlphaFoldDB" id="A0A0M3ISI4"/>
<feature type="transmembrane region" description="Helical" evidence="1">
    <location>
        <begin position="125"/>
        <end position="147"/>
    </location>
</feature>
<dbReference type="Proteomes" id="UP000036681">
    <property type="component" value="Unplaced"/>
</dbReference>
<evidence type="ECO:0000313" key="3">
    <source>
        <dbReference type="WBParaSite" id="ALUE_0002171201-mRNA-1"/>
    </source>
</evidence>
<feature type="transmembrane region" description="Helical" evidence="1">
    <location>
        <begin position="52"/>
        <end position="70"/>
    </location>
</feature>
<accession>A0A0M3ISI4</accession>
<sequence length="182" mass="20624">MDSHRPSPMCCCERIAVMKFCKWAALADIAAHLLLSVYLTELAMAENIFVPFVISVLMLALLSALYYVGIDKDNDGLMIPMVVAKILLVLMIGLMMIFSWIAYLLSLFSLVQVESPVASLSTSDFLLLFSICLTMVFLVMLRILFLLNEGYRYVKKENDRKRMGDDFVPFVHTSMTFRPTSV</sequence>
<feature type="transmembrane region" description="Helical" evidence="1">
    <location>
        <begin position="20"/>
        <end position="40"/>
    </location>
</feature>
<evidence type="ECO:0000256" key="1">
    <source>
        <dbReference type="SAM" id="Phobius"/>
    </source>
</evidence>
<dbReference type="WBParaSite" id="ALUE_0002171201-mRNA-1">
    <property type="protein sequence ID" value="ALUE_0002171201-mRNA-1"/>
    <property type="gene ID" value="ALUE_0002171201"/>
</dbReference>
<proteinExistence type="predicted"/>
<keyword evidence="1" id="KW-0472">Membrane</keyword>
<feature type="transmembrane region" description="Helical" evidence="1">
    <location>
        <begin position="82"/>
        <end position="105"/>
    </location>
</feature>
<keyword evidence="2" id="KW-1185">Reference proteome</keyword>
<keyword evidence="1" id="KW-1133">Transmembrane helix</keyword>